<comment type="caution">
    <text evidence="1">The sequence shown here is derived from an EMBL/GenBank/DDBJ whole genome shotgun (WGS) entry which is preliminary data.</text>
</comment>
<gene>
    <name evidence="1" type="ORF">NE695_16900</name>
</gene>
<reference evidence="1 2" key="1">
    <citation type="submission" date="2022-06" db="EMBL/GenBank/DDBJ databases">
        <title>Isolation of gut microbiota from human fecal samples.</title>
        <authorList>
            <person name="Pamer E.G."/>
            <person name="Barat B."/>
            <person name="Waligurski E."/>
            <person name="Medina S."/>
            <person name="Paddock L."/>
            <person name="Mostad J."/>
        </authorList>
    </citation>
    <scope>NUCLEOTIDE SEQUENCE [LARGE SCALE GENOMIC DNA]</scope>
    <source>
        <strain evidence="1 2">DFI.9.73</strain>
    </source>
</reference>
<dbReference type="Proteomes" id="UP001524473">
    <property type="component" value="Unassembled WGS sequence"/>
</dbReference>
<dbReference type="GeneID" id="90531403"/>
<organism evidence="1 2">
    <name type="scientific">Neglectibacter timonensis</name>
    <dbReference type="NCBI Taxonomy" id="1776382"/>
    <lineage>
        <taxon>Bacteria</taxon>
        <taxon>Bacillati</taxon>
        <taxon>Bacillota</taxon>
        <taxon>Clostridia</taxon>
        <taxon>Eubacteriales</taxon>
        <taxon>Oscillospiraceae</taxon>
        <taxon>Neglectibacter</taxon>
    </lineage>
</organism>
<proteinExistence type="predicted"/>
<dbReference type="EMBL" id="JANFZH010000057">
    <property type="protein sequence ID" value="MCQ4841591.1"/>
    <property type="molecule type" value="Genomic_DNA"/>
</dbReference>
<evidence type="ECO:0000313" key="1">
    <source>
        <dbReference type="EMBL" id="MCQ4841591.1"/>
    </source>
</evidence>
<name>A0ABT1S3R8_9FIRM</name>
<protein>
    <submittedName>
        <fullName evidence="1">Uncharacterized protein</fullName>
    </submittedName>
</protein>
<sequence length="238" mass="26487">MKNKKLRVLSISVLACLLLLTMIGVSGFAAQKQEDNEAFADVIQANELRFKAVEIPAEALQQQIQLQKRGRNAGPDAKLSKTELTQAAKNAAESVTVDLSDYFSENLAAKYQSVRNAKFQSLNMTDATVGSGMVESHLISTENVSDTQKNVKAKFVKWDARIYDCNDGKYMVTLIFSRDTLTTVTELEDGVWKTVGYHDDFLEFIPDSYDPVMGVFDSYEQALTCVQNLDVEAENPFS</sequence>
<dbReference type="RefSeq" id="WP_066861192.1">
    <property type="nucleotide sequence ID" value="NZ_CABKVV010000011.1"/>
</dbReference>
<accession>A0ABT1S3R8</accession>
<keyword evidence="2" id="KW-1185">Reference proteome</keyword>
<evidence type="ECO:0000313" key="2">
    <source>
        <dbReference type="Proteomes" id="UP001524473"/>
    </source>
</evidence>